<dbReference type="GeneID" id="90589835"/>
<dbReference type="Proteomes" id="UP001218034">
    <property type="component" value="Chromosome"/>
</dbReference>
<reference evidence="1 2" key="1">
    <citation type="submission" date="2022-09" db="EMBL/GenBank/DDBJ databases">
        <title>Xylan utilization by haloarchaea-nanohaloarchaea associations.</title>
        <authorList>
            <person name="Yakimov M."/>
        </authorList>
    </citation>
    <scope>NUCLEOTIDE SEQUENCE [LARGE SCALE GENOMIC DNA]</scope>
    <source>
        <strain evidence="1 2">SVXNc</strain>
    </source>
</reference>
<dbReference type="RefSeq" id="WP_347722293.1">
    <property type="nucleotide sequence ID" value="NZ_CP104395.1"/>
</dbReference>
<organism evidence="1 2">
    <name type="scientific">Candidatus Nanohalococcus occultus</name>
    <dbReference type="NCBI Taxonomy" id="2978047"/>
    <lineage>
        <taxon>Archaea</taxon>
        <taxon>Candidatus Nanohalarchaeota</taxon>
        <taxon>Candidatus Nanohalarchaeota incertae sedis</taxon>
        <taxon>Candidatus Nanohalococcus</taxon>
    </lineage>
</organism>
<keyword evidence="2" id="KW-1185">Reference proteome</keyword>
<sequence>MTDSETTRRTFLASTTAALTGLAGCASNEKSRTEVLLEKGDTHEGIYLENSYSNGTVEIDRVADASGPISYEEGDNILCDMSEDSPRGFYVKDARDGEATIEVREGYDC</sequence>
<proteinExistence type="predicted"/>
<gene>
    <name evidence="1" type="ORF">SVXNc_0399</name>
</gene>
<evidence type="ECO:0000313" key="1">
    <source>
        <dbReference type="EMBL" id="WEL19423.1"/>
    </source>
</evidence>
<evidence type="ECO:0000313" key="2">
    <source>
        <dbReference type="Proteomes" id="UP001218034"/>
    </source>
</evidence>
<name>A0ABY8CE00_9ARCH</name>
<accession>A0ABY8CE00</accession>
<dbReference type="EMBL" id="CP104395">
    <property type="protein sequence ID" value="WEL19423.1"/>
    <property type="molecule type" value="Genomic_DNA"/>
</dbReference>
<protein>
    <submittedName>
        <fullName evidence="1">Uncharacterized protein</fullName>
    </submittedName>
</protein>